<sequence length="232" mass="24650">MSVREVDASPLLQSWADALPAASVAHLQLGGPSLHRTLDAYAATGVARVRLVGVSLGTFAPGHSWLRRIAGHWVRTRTVGEGPAVPVIEVADALVGERPDLDDVTFREVSGAEPGLTSPAWADVPAYRHQVLVCRGPRCTAQASDASAEALVLELMAQGLGDDDVLVTHTGCLFPCNHAPVVAVQPDDVWYAAVDPTTARRIVTDHLVGDRPLEDAHRLTRATSTTQPRGTL</sequence>
<dbReference type="AlphaFoldDB" id="A0A6L7F4H4"/>
<dbReference type="Pfam" id="PF01257">
    <property type="entry name" value="2Fe-2S_thioredx"/>
    <property type="match status" value="1"/>
</dbReference>
<comment type="caution">
    <text evidence="1">The sequence shown here is derived from an EMBL/GenBank/DDBJ whole genome shotgun (WGS) entry which is preliminary data.</text>
</comment>
<dbReference type="EMBL" id="WUEK01000020">
    <property type="protein sequence ID" value="MXG92199.1"/>
    <property type="molecule type" value="Genomic_DNA"/>
</dbReference>
<protein>
    <submittedName>
        <fullName evidence="1">(2Fe-2S) ferredoxin domain-containing protein</fullName>
    </submittedName>
</protein>
<keyword evidence="2" id="KW-1185">Reference proteome</keyword>
<dbReference type="CDD" id="cd02980">
    <property type="entry name" value="TRX_Fd_family"/>
    <property type="match status" value="1"/>
</dbReference>
<dbReference type="Gene3D" id="3.40.30.10">
    <property type="entry name" value="Glutaredoxin"/>
    <property type="match status" value="1"/>
</dbReference>
<evidence type="ECO:0000313" key="2">
    <source>
        <dbReference type="Proteomes" id="UP000473325"/>
    </source>
</evidence>
<dbReference type="InterPro" id="IPR036249">
    <property type="entry name" value="Thioredoxin-like_sf"/>
</dbReference>
<name>A0A6L7F4H4_9ACTN</name>
<organism evidence="1 2">
    <name type="scientific">Nocardioides flavescens</name>
    <dbReference type="NCBI Taxonomy" id="2691959"/>
    <lineage>
        <taxon>Bacteria</taxon>
        <taxon>Bacillati</taxon>
        <taxon>Actinomycetota</taxon>
        <taxon>Actinomycetes</taxon>
        <taxon>Propionibacteriales</taxon>
        <taxon>Nocardioidaceae</taxon>
        <taxon>Nocardioides</taxon>
    </lineage>
</organism>
<dbReference type="SUPFAM" id="SSF52833">
    <property type="entry name" value="Thioredoxin-like"/>
    <property type="match status" value="1"/>
</dbReference>
<accession>A0A6L7F4H4</accession>
<evidence type="ECO:0000313" key="1">
    <source>
        <dbReference type="EMBL" id="MXG92199.1"/>
    </source>
</evidence>
<dbReference type="RefSeq" id="WP_160880140.1">
    <property type="nucleotide sequence ID" value="NZ_WUEK01000020.1"/>
</dbReference>
<dbReference type="Proteomes" id="UP000473325">
    <property type="component" value="Unassembled WGS sequence"/>
</dbReference>
<reference evidence="1 2" key="1">
    <citation type="submission" date="2019-12" db="EMBL/GenBank/DDBJ databases">
        <authorList>
            <person name="Kun Z."/>
        </authorList>
    </citation>
    <scope>NUCLEOTIDE SEQUENCE [LARGE SCALE GENOMIC DNA]</scope>
    <source>
        <strain evidence="1 2">YIM 123512</strain>
    </source>
</reference>
<proteinExistence type="predicted"/>
<gene>
    <name evidence="1" type="ORF">GRQ65_21875</name>
</gene>